<gene>
    <name evidence="15" type="ORF">UY23_C0005G0016</name>
</gene>
<comment type="subcellular location">
    <subcellularLocation>
        <location evidence="2">Cell membrane</location>
        <topology evidence="2">Multi-pass membrane protein</topology>
    </subcellularLocation>
</comment>
<dbReference type="PATRIC" id="fig|1618660.3.peg.639"/>
<evidence type="ECO:0000256" key="10">
    <source>
        <dbReference type="ARBA" id="ARBA00022989"/>
    </source>
</evidence>
<sequence>MLVLIVFQLVVLLFSAVIHEVAHGFVADHLGDPTARLAGRLTLNPLKHLEWFGSLILPLMLFLISGGSFMLGWAKPVPYNPYNLKHPERDGGLIAAAGPVSNLVIAGVFSVLYRLSGGLAQNSFAALPDLLGIVVLINLLLMVFNLVPLPPLDGSKVLFALLPKSAYPVKAFLEQSGFFLVLLFIFFGFQLIQPIIFFLFRILTGSSI</sequence>
<feature type="transmembrane region" description="Helical" evidence="13">
    <location>
        <begin position="51"/>
        <end position="73"/>
    </location>
</feature>
<keyword evidence="5" id="KW-0645">Protease</keyword>
<keyword evidence="10 13" id="KW-1133">Transmembrane helix</keyword>
<accession>A0A0G1X990</accession>
<keyword evidence="6 13" id="KW-0812">Transmembrane</keyword>
<feature type="domain" description="Peptidase M50" evidence="14">
    <location>
        <begin position="126"/>
        <end position="183"/>
    </location>
</feature>
<evidence type="ECO:0000256" key="5">
    <source>
        <dbReference type="ARBA" id="ARBA00022670"/>
    </source>
</evidence>
<dbReference type="GO" id="GO:0008237">
    <property type="term" value="F:metallopeptidase activity"/>
    <property type="evidence" value="ECO:0007669"/>
    <property type="project" value="UniProtKB-KW"/>
</dbReference>
<evidence type="ECO:0000256" key="13">
    <source>
        <dbReference type="SAM" id="Phobius"/>
    </source>
</evidence>
<feature type="transmembrane region" description="Helical" evidence="13">
    <location>
        <begin position="125"/>
        <end position="147"/>
    </location>
</feature>
<protein>
    <submittedName>
        <fullName evidence="15">Peptidase M50</fullName>
    </submittedName>
</protein>
<dbReference type="EMBL" id="LCPF01000005">
    <property type="protein sequence ID" value="KKU90920.1"/>
    <property type="molecule type" value="Genomic_DNA"/>
</dbReference>
<comment type="caution">
    <text evidence="15">The sequence shown here is derived from an EMBL/GenBank/DDBJ whole genome shotgun (WGS) entry which is preliminary data.</text>
</comment>
<dbReference type="InterPro" id="IPR052348">
    <property type="entry name" value="Metallopeptidase_M50B"/>
</dbReference>
<feature type="transmembrane region" description="Helical" evidence="13">
    <location>
        <begin position="178"/>
        <end position="203"/>
    </location>
</feature>
<dbReference type="InterPro" id="IPR008915">
    <property type="entry name" value="Peptidase_M50"/>
</dbReference>
<evidence type="ECO:0000256" key="4">
    <source>
        <dbReference type="ARBA" id="ARBA00022475"/>
    </source>
</evidence>
<comment type="cofactor">
    <cofactor evidence="1">
        <name>Zn(2+)</name>
        <dbReference type="ChEBI" id="CHEBI:29105"/>
    </cofactor>
</comment>
<keyword evidence="8" id="KW-0378">Hydrolase</keyword>
<evidence type="ECO:0000256" key="1">
    <source>
        <dbReference type="ARBA" id="ARBA00001947"/>
    </source>
</evidence>
<evidence type="ECO:0000256" key="2">
    <source>
        <dbReference type="ARBA" id="ARBA00004651"/>
    </source>
</evidence>
<organism evidence="15 16">
    <name type="scientific">Candidatus Jorgensenbacteria bacterium GW2011_GWA1_48_11</name>
    <dbReference type="NCBI Taxonomy" id="1618660"/>
    <lineage>
        <taxon>Bacteria</taxon>
        <taxon>Candidatus Joergenseniibacteriota</taxon>
    </lineage>
</organism>
<dbReference type="Proteomes" id="UP000034956">
    <property type="component" value="Unassembled WGS sequence"/>
</dbReference>
<dbReference type="AlphaFoldDB" id="A0A0G1X990"/>
<feature type="transmembrane region" description="Helical" evidence="13">
    <location>
        <begin position="93"/>
        <end position="113"/>
    </location>
</feature>
<evidence type="ECO:0000313" key="16">
    <source>
        <dbReference type="Proteomes" id="UP000034956"/>
    </source>
</evidence>
<evidence type="ECO:0000256" key="11">
    <source>
        <dbReference type="ARBA" id="ARBA00023049"/>
    </source>
</evidence>
<dbReference type="CDD" id="cd06158">
    <property type="entry name" value="S2P-M50_like_1"/>
    <property type="match status" value="1"/>
</dbReference>
<keyword evidence="11" id="KW-0482">Metalloprotease</keyword>
<evidence type="ECO:0000256" key="7">
    <source>
        <dbReference type="ARBA" id="ARBA00022723"/>
    </source>
</evidence>
<dbReference type="PANTHER" id="PTHR35864:SF1">
    <property type="entry name" value="ZINC METALLOPROTEASE YWHC-RELATED"/>
    <property type="match status" value="1"/>
</dbReference>
<keyword evidence="4" id="KW-1003">Cell membrane</keyword>
<proteinExistence type="inferred from homology"/>
<reference evidence="15 16" key="1">
    <citation type="journal article" date="2015" name="Nature">
        <title>rRNA introns, odd ribosomes, and small enigmatic genomes across a large radiation of phyla.</title>
        <authorList>
            <person name="Brown C.T."/>
            <person name="Hug L.A."/>
            <person name="Thomas B.C."/>
            <person name="Sharon I."/>
            <person name="Castelle C.J."/>
            <person name="Singh A."/>
            <person name="Wilkins M.J."/>
            <person name="Williams K.H."/>
            <person name="Banfield J.F."/>
        </authorList>
    </citation>
    <scope>NUCLEOTIDE SEQUENCE [LARGE SCALE GENOMIC DNA]</scope>
</reference>
<evidence type="ECO:0000256" key="12">
    <source>
        <dbReference type="ARBA" id="ARBA00023136"/>
    </source>
</evidence>
<comment type="similarity">
    <text evidence="3">Belongs to the peptidase M50B family.</text>
</comment>
<evidence type="ECO:0000259" key="14">
    <source>
        <dbReference type="Pfam" id="PF02163"/>
    </source>
</evidence>
<evidence type="ECO:0000256" key="3">
    <source>
        <dbReference type="ARBA" id="ARBA00007931"/>
    </source>
</evidence>
<keyword evidence="9" id="KW-0862">Zinc</keyword>
<dbReference type="Pfam" id="PF02163">
    <property type="entry name" value="Peptidase_M50"/>
    <property type="match status" value="1"/>
</dbReference>
<keyword evidence="12 13" id="KW-0472">Membrane</keyword>
<evidence type="ECO:0000313" key="15">
    <source>
        <dbReference type="EMBL" id="KKU90920.1"/>
    </source>
</evidence>
<evidence type="ECO:0000256" key="8">
    <source>
        <dbReference type="ARBA" id="ARBA00022801"/>
    </source>
</evidence>
<keyword evidence="7" id="KW-0479">Metal-binding</keyword>
<evidence type="ECO:0000256" key="9">
    <source>
        <dbReference type="ARBA" id="ARBA00022833"/>
    </source>
</evidence>
<name>A0A0G1X990_9BACT</name>
<dbReference type="GO" id="GO:0006508">
    <property type="term" value="P:proteolysis"/>
    <property type="evidence" value="ECO:0007669"/>
    <property type="project" value="UniProtKB-KW"/>
</dbReference>
<dbReference type="InterPro" id="IPR044537">
    <property type="entry name" value="Rip2-like"/>
</dbReference>
<evidence type="ECO:0000256" key="6">
    <source>
        <dbReference type="ARBA" id="ARBA00022692"/>
    </source>
</evidence>
<dbReference type="GO" id="GO:0005886">
    <property type="term" value="C:plasma membrane"/>
    <property type="evidence" value="ECO:0007669"/>
    <property type="project" value="UniProtKB-SubCell"/>
</dbReference>
<dbReference type="PANTHER" id="PTHR35864">
    <property type="entry name" value="ZINC METALLOPROTEASE MJ0611-RELATED"/>
    <property type="match status" value="1"/>
</dbReference>
<dbReference type="GO" id="GO:0046872">
    <property type="term" value="F:metal ion binding"/>
    <property type="evidence" value="ECO:0007669"/>
    <property type="project" value="UniProtKB-KW"/>
</dbReference>